<dbReference type="PROSITE" id="PS51782">
    <property type="entry name" value="LYSM"/>
    <property type="match status" value="1"/>
</dbReference>
<dbReference type="InterPro" id="IPR057840">
    <property type="entry name" value="FimV_N"/>
</dbReference>
<evidence type="ECO:0000256" key="1">
    <source>
        <dbReference type="SAM" id="Coils"/>
    </source>
</evidence>
<name>A0A7M2GSL8_9BURK</name>
<dbReference type="NCBIfam" id="TIGR03504">
    <property type="entry name" value="FimV_Cterm"/>
    <property type="match status" value="1"/>
</dbReference>
<dbReference type="InterPro" id="IPR018392">
    <property type="entry name" value="LysM"/>
</dbReference>
<feature type="domain" description="LysM" evidence="3">
    <location>
        <begin position="228"/>
        <end position="285"/>
    </location>
</feature>
<dbReference type="CDD" id="cd00118">
    <property type="entry name" value="LysM"/>
    <property type="match status" value="1"/>
</dbReference>
<reference evidence="4 5" key="1">
    <citation type="submission" date="2020-10" db="EMBL/GenBank/DDBJ databases">
        <title>Complete genome sequence of Cupriavidus basilensis CCUG 49340T.</title>
        <authorList>
            <person name="Salva-Serra F."/>
            <person name="Donoso R.A."/>
            <person name="Cho K.H."/>
            <person name="Yoo J.A."/>
            <person name="Lee K."/>
            <person name="Yoon S.-H."/>
            <person name="Perez-Pantoja D."/>
            <person name="Moore E.R.B."/>
        </authorList>
    </citation>
    <scope>NUCLEOTIDE SEQUENCE [LARGE SCALE GENOMIC DNA]</scope>
    <source>
        <strain evidence="5">CCUG 49340</strain>
    </source>
</reference>
<feature type="region of interest" description="Disordered" evidence="2">
    <location>
        <begin position="890"/>
        <end position="910"/>
    </location>
</feature>
<feature type="coiled-coil region" evidence="1">
    <location>
        <begin position="369"/>
        <end position="410"/>
    </location>
</feature>
<feature type="compositionally biased region" description="Pro residues" evidence="2">
    <location>
        <begin position="175"/>
        <end position="185"/>
    </location>
</feature>
<dbReference type="Pfam" id="PF25800">
    <property type="entry name" value="FimV_N"/>
    <property type="match status" value="1"/>
</dbReference>
<dbReference type="InterPro" id="IPR036779">
    <property type="entry name" value="LysM_dom_sf"/>
</dbReference>
<dbReference type="RefSeq" id="WP_193692073.1">
    <property type="nucleotide sequence ID" value="NZ_CP062803.1"/>
</dbReference>
<dbReference type="InterPro" id="IPR020011">
    <property type="entry name" value="FimV_C"/>
</dbReference>
<feature type="compositionally biased region" description="Polar residues" evidence="2">
    <location>
        <begin position="149"/>
        <end position="161"/>
    </location>
</feature>
<dbReference type="InterPro" id="IPR051425">
    <property type="entry name" value="Formin_Homology"/>
</dbReference>
<dbReference type="NCBIfam" id="TIGR03505">
    <property type="entry name" value="FimV_core"/>
    <property type="match status" value="1"/>
</dbReference>
<accession>A0A7M2GSL8</accession>
<protein>
    <submittedName>
        <fullName evidence="4">FimV family protein</fullName>
    </submittedName>
</protein>
<dbReference type="Gene3D" id="1.20.58.2200">
    <property type="match status" value="1"/>
</dbReference>
<evidence type="ECO:0000313" key="5">
    <source>
        <dbReference type="Proteomes" id="UP000397656"/>
    </source>
</evidence>
<feature type="region of interest" description="Disordered" evidence="2">
    <location>
        <begin position="343"/>
        <end position="365"/>
    </location>
</feature>
<evidence type="ECO:0000256" key="2">
    <source>
        <dbReference type="SAM" id="MobiDB-lite"/>
    </source>
</evidence>
<dbReference type="Gene3D" id="3.10.350.10">
    <property type="entry name" value="LysM domain"/>
    <property type="match status" value="1"/>
</dbReference>
<proteinExistence type="predicted"/>
<dbReference type="PANTHER" id="PTHR45725:SF18">
    <property type="entry name" value="ORC1-LIKE AAA ATPASE DOMAIN-CONTAINING PROTEIN"/>
    <property type="match status" value="1"/>
</dbReference>
<dbReference type="AlphaFoldDB" id="A0A7M2GSL8"/>
<feature type="compositionally biased region" description="Low complexity" evidence="2">
    <location>
        <begin position="186"/>
        <end position="207"/>
    </location>
</feature>
<feature type="region of interest" description="Disordered" evidence="2">
    <location>
        <begin position="147"/>
        <end position="222"/>
    </location>
</feature>
<dbReference type="Proteomes" id="UP000397656">
    <property type="component" value="Chromosome 1"/>
</dbReference>
<dbReference type="GeneID" id="98402033"/>
<gene>
    <name evidence="4" type="ORF">F7R26_014055</name>
</gene>
<sequence>MSVSQHRRKDAPTARQRWSTLAFTALGLLLAQPAAYAAGFGQLRVQSNLGQPLQAEIDISGVSAEEADGLAVKLASPDAYAKAGLTYLPAVSSLRLQVERRPNGSYVARVRSTQPLSEPFVDILVDMTWASGKVSRAYTFLLDPAGAKPSNQTFSPTTVVQAGTPDESGASSPAAPAPSAAPVPAPSVQAPAPVAASPAPRPQAKAPAPRPHRAATQASADGAAAAGGTYTVQRGDNLSAIAGEASQGQDSVSLDQMLVALYRNNPNAFVGGNMNRLKAGAVLKVPSQQEAQSVTPRAARREVVARTQGFDAYRSRLATAAAGRSVEAGSGREQSGNVTARVQEQAAPAAGPRDELKLSKPDRGSQAAAAAATEANIAKERQLKEAEARLAQLEKNVNDMQRLVELKNAEIAKLAQVQKGAGKDSAAAPAAPAAAPAVVPAEAAKADAAAPAPATASAGAGASAATAAAAAAPLAASPASAPAAAAGASSAGTNAADATVAAAAKPAAASAPAAKRPPVVTQPTPVAQPSFLEDLLANPMLLPGGGLLIALLGGYAIYRRRQQQKTSDGAAFGDSILSQESTVMAGGNSLFGTAGGQSVDTSQHSVFGADFRIGNNAAEANEVDPIAEADVYIAYGRDVQAEEILREALQQNPERQAIRLKLMEIYNTRQDVEGFRVIAEEMFAQTGGHGAEWAQATEMGRSLDPNNALYLSVAPDVASVDTTTLPADQWRTHDPSQDLAAAPRETPLADLADFALPLDGFPAPAAGAPITAPESASRVFGNGEAAPSALAARLDDGLDLPETHGLSGHDGHDDIPALDTPTRSRPLDFDMSGISLDLSPAGHADASADIPAQAHEEARASFSSSLPAPTMLRDGKLSEPIDLSRVSAESGLDTARGISPSTLSADSADGGRDMQIKFDLARAYIEIGDREGARELLQEVVEQSQDPLLTEAKTLLRDVA</sequence>
<dbReference type="PANTHER" id="PTHR45725">
    <property type="entry name" value="FORMIN HOMOLOGY 2 FAMILY MEMBER"/>
    <property type="match status" value="1"/>
</dbReference>
<dbReference type="EMBL" id="CP062803">
    <property type="protein sequence ID" value="QOT75335.1"/>
    <property type="molecule type" value="Genomic_DNA"/>
</dbReference>
<evidence type="ECO:0000313" key="4">
    <source>
        <dbReference type="EMBL" id="QOT75335.1"/>
    </source>
</evidence>
<keyword evidence="1" id="KW-0175">Coiled coil</keyword>
<dbReference type="InterPro" id="IPR020012">
    <property type="entry name" value="LysM_FimV"/>
</dbReference>
<feature type="compositionally biased region" description="Basic and acidic residues" evidence="2">
    <location>
        <begin position="352"/>
        <end position="363"/>
    </location>
</feature>
<organism evidence="4 5">
    <name type="scientific">Cupriavidus basilensis</name>
    <dbReference type="NCBI Taxonomy" id="68895"/>
    <lineage>
        <taxon>Bacteria</taxon>
        <taxon>Pseudomonadati</taxon>
        <taxon>Pseudomonadota</taxon>
        <taxon>Betaproteobacteria</taxon>
        <taxon>Burkholderiales</taxon>
        <taxon>Burkholderiaceae</taxon>
        <taxon>Cupriavidus</taxon>
    </lineage>
</organism>
<evidence type="ECO:0000259" key="3">
    <source>
        <dbReference type="PROSITE" id="PS51782"/>
    </source>
</evidence>
<dbReference type="InterPro" id="IPR038440">
    <property type="entry name" value="FimV_C_sf"/>
</dbReference>